<reference evidence="2 3" key="1">
    <citation type="submission" date="2016-07" db="EMBL/GenBank/DDBJ databases">
        <title>Multiple horizontal gene transfer events from other fungi enriched the ability of initially mycotrophic Trichoderma (Ascomycota) to feed on dead plant biomass.</title>
        <authorList>
            <consortium name="DOE Joint Genome Institute"/>
            <person name="Aerts A."/>
            <person name="Atanasova L."/>
            <person name="Chenthamara K."/>
            <person name="Zhang J."/>
            <person name="Grujic M."/>
            <person name="Henrissat B."/>
            <person name="Kuo A."/>
            <person name="Salamov A."/>
            <person name="Lipzen A."/>
            <person name="Labutti K."/>
            <person name="Barry K."/>
            <person name="Miao Y."/>
            <person name="Rahimi M.J."/>
            <person name="Shen Q."/>
            <person name="Grigoriev I.V."/>
            <person name="Kubicek C.P."/>
            <person name="Druzhinina I.S."/>
        </authorList>
    </citation>
    <scope>NUCLEOTIDE SEQUENCE [LARGE SCALE GENOMIC DNA]</scope>
    <source>
        <strain evidence="2 3">ATCC 18648</strain>
    </source>
</reference>
<keyword evidence="3" id="KW-1185">Reference proteome</keyword>
<dbReference type="EMBL" id="KZ679129">
    <property type="protein sequence ID" value="PTB78232.1"/>
    <property type="molecule type" value="Genomic_DNA"/>
</dbReference>
<keyword evidence="1" id="KW-0472">Membrane</keyword>
<feature type="transmembrane region" description="Helical" evidence="1">
    <location>
        <begin position="42"/>
        <end position="67"/>
    </location>
</feature>
<keyword evidence="1" id="KW-1133">Transmembrane helix</keyword>
<keyword evidence="1" id="KW-0812">Transmembrane</keyword>
<evidence type="ECO:0000313" key="2">
    <source>
        <dbReference type="EMBL" id="PTB78232.1"/>
    </source>
</evidence>
<organism evidence="2 3">
    <name type="scientific">Trichoderma longibrachiatum ATCC 18648</name>
    <dbReference type="NCBI Taxonomy" id="983965"/>
    <lineage>
        <taxon>Eukaryota</taxon>
        <taxon>Fungi</taxon>
        <taxon>Dikarya</taxon>
        <taxon>Ascomycota</taxon>
        <taxon>Pezizomycotina</taxon>
        <taxon>Sordariomycetes</taxon>
        <taxon>Hypocreomycetidae</taxon>
        <taxon>Hypocreales</taxon>
        <taxon>Hypocreaceae</taxon>
        <taxon>Trichoderma</taxon>
    </lineage>
</organism>
<evidence type="ECO:0000256" key="1">
    <source>
        <dbReference type="SAM" id="Phobius"/>
    </source>
</evidence>
<evidence type="ECO:0000313" key="3">
    <source>
        <dbReference type="Proteomes" id="UP000240760"/>
    </source>
</evidence>
<sequence>MFNPQVINHLGKSDLFFPTYSTPSSSTRPLSSLIFPWRPPSLAAYLPLLCAFSYPGLGVALCSSVAFDCALPTCAGSVRFIDGSVICLLFYLLFTEIPTIPLKSNKELKSIHLPFGLSVCKMVVFRGCLTCSQVFTRLWKAITRSVPMLWNLSRGSFGRFSHSSLN</sequence>
<protein>
    <submittedName>
        <fullName evidence="2">Uncharacterized protein</fullName>
    </submittedName>
</protein>
<gene>
    <name evidence="2" type="ORF">M440DRAFT_1188391</name>
</gene>
<accession>A0A2T4C9P1</accession>
<dbReference type="Proteomes" id="UP000240760">
    <property type="component" value="Unassembled WGS sequence"/>
</dbReference>
<name>A0A2T4C9P1_TRILO</name>
<proteinExistence type="predicted"/>
<feature type="transmembrane region" description="Helical" evidence="1">
    <location>
        <begin position="74"/>
        <end position="94"/>
    </location>
</feature>
<dbReference type="AlphaFoldDB" id="A0A2T4C9P1"/>